<protein>
    <submittedName>
        <fullName evidence="1">Mitochondrial thiamine pyrophosphate transporter</fullName>
    </submittedName>
</protein>
<accession>A0ACC1INL0</accession>
<dbReference type="EMBL" id="JANBPG010000267">
    <property type="protein sequence ID" value="KAJ1898120.1"/>
    <property type="molecule type" value="Genomic_DNA"/>
</dbReference>
<reference evidence="1" key="1">
    <citation type="submission" date="2022-07" db="EMBL/GenBank/DDBJ databases">
        <title>Phylogenomic reconstructions and comparative analyses of Kickxellomycotina fungi.</title>
        <authorList>
            <person name="Reynolds N.K."/>
            <person name="Stajich J.E."/>
            <person name="Barry K."/>
            <person name="Grigoriev I.V."/>
            <person name="Crous P."/>
            <person name="Smith M.E."/>
        </authorList>
    </citation>
    <scope>NUCLEOTIDE SEQUENCE</scope>
    <source>
        <strain evidence="1">Benny 63K</strain>
    </source>
</reference>
<evidence type="ECO:0000313" key="2">
    <source>
        <dbReference type="Proteomes" id="UP001150581"/>
    </source>
</evidence>
<organism evidence="1 2">
    <name type="scientific">Kickxella alabastrina</name>
    <dbReference type="NCBI Taxonomy" id="61397"/>
    <lineage>
        <taxon>Eukaryota</taxon>
        <taxon>Fungi</taxon>
        <taxon>Fungi incertae sedis</taxon>
        <taxon>Zoopagomycota</taxon>
        <taxon>Kickxellomycotina</taxon>
        <taxon>Kickxellomycetes</taxon>
        <taxon>Kickxellales</taxon>
        <taxon>Kickxellaceae</taxon>
        <taxon>Kickxella</taxon>
    </lineage>
</organism>
<proteinExistence type="predicted"/>
<sequence>MSTTPIPTAISAQTTAPKPSSDNPLLKTTRSNSTRPLTSLENAFCGAAAGLIARAIVSPFDVIKITLQLETQKRTYGILRPTSTGVLACASRILKKEGVRGFFKGNLSAEYLYLTYGASQFLIFGTIEQMLGRVDGMHKSVRSFVGGAMAGAIATSVTYPFDLLRTRFVAQEASHKVHTSIIGAVRQISREEGIRGFYRGLWPACLQIMPYMGIVFTSYDALGSGYRWMRRSLFVSQSGVFRTLDSVQDALIGGGAAVIGKCCVYPLDLVRKRLQVQGPYLKNYANGSVPQYTGMSNALAYIVRHEGFLALFRGLTPALIKAAPASATVFYIYGRTRDLILTLRPE</sequence>
<gene>
    <name evidence="1" type="primary">TPC1_1</name>
    <name evidence="1" type="ORF">LPJ66_002947</name>
</gene>
<keyword evidence="2" id="KW-1185">Reference proteome</keyword>
<comment type="caution">
    <text evidence="1">The sequence shown here is derived from an EMBL/GenBank/DDBJ whole genome shotgun (WGS) entry which is preliminary data.</text>
</comment>
<dbReference type="Proteomes" id="UP001150581">
    <property type="component" value="Unassembled WGS sequence"/>
</dbReference>
<evidence type="ECO:0000313" key="1">
    <source>
        <dbReference type="EMBL" id="KAJ1898120.1"/>
    </source>
</evidence>
<name>A0ACC1INL0_9FUNG</name>